<feature type="compositionally biased region" description="Basic and acidic residues" evidence="4">
    <location>
        <begin position="260"/>
        <end position="276"/>
    </location>
</feature>
<keyword evidence="2" id="KW-0645">Protease</keyword>
<dbReference type="InterPro" id="IPR003653">
    <property type="entry name" value="Peptidase_C48_C"/>
</dbReference>
<feature type="compositionally biased region" description="Low complexity" evidence="4">
    <location>
        <begin position="1266"/>
        <end position="1276"/>
    </location>
</feature>
<feature type="compositionally biased region" description="Basic residues" evidence="4">
    <location>
        <begin position="1316"/>
        <end position="1328"/>
    </location>
</feature>
<dbReference type="Proteomes" id="UP001491310">
    <property type="component" value="Unassembled WGS sequence"/>
</dbReference>
<dbReference type="Pfam" id="PF02902">
    <property type="entry name" value="Peptidase_C48"/>
    <property type="match status" value="1"/>
</dbReference>
<keyword evidence="3" id="KW-0378">Hydrolase</keyword>
<feature type="region of interest" description="Disordered" evidence="4">
    <location>
        <begin position="1426"/>
        <end position="1516"/>
    </location>
</feature>
<feature type="compositionally biased region" description="Basic and acidic residues" evidence="4">
    <location>
        <begin position="1303"/>
        <end position="1315"/>
    </location>
</feature>
<feature type="compositionally biased region" description="Polar residues" evidence="4">
    <location>
        <begin position="1198"/>
        <end position="1215"/>
    </location>
</feature>
<feature type="compositionally biased region" description="Low complexity" evidence="4">
    <location>
        <begin position="154"/>
        <end position="165"/>
    </location>
</feature>
<evidence type="ECO:0000313" key="7">
    <source>
        <dbReference type="Proteomes" id="UP001491310"/>
    </source>
</evidence>
<feature type="compositionally biased region" description="Polar residues" evidence="4">
    <location>
        <begin position="1332"/>
        <end position="1349"/>
    </location>
</feature>
<dbReference type="PANTHER" id="PTHR47764:SF2">
    <property type="entry name" value="UBIQUITIN-LIKE PROTEASE FAMILY PROFILE DOMAIN-CONTAINING PROTEIN"/>
    <property type="match status" value="1"/>
</dbReference>
<feature type="compositionally biased region" description="Basic and acidic residues" evidence="4">
    <location>
        <begin position="1007"/>
        <end position="1022"/>
    </location>
</feature>
<organism evidence="6 7">
    <name type="scientific">Coccomyxa subellipsoidea</name>
    <dbReference type="NCBI Taxonomy" id="248742"/>
    <lineage>
        <taxon>Eukaryota</taxon>
        <taxon>Viridiplantae</taxon>
        <taxon>Chlorophyta</taxon>
        <taxon>core chlorophytes</taxon>
        <taxon>Trebouxiophyceae</taxon>
        <taxon>Trebouxiophyceae incertae sedis</taxon>
        <taxon>Coccomyxaceae</taxon>
        <taxon>Coccomyxa</taxon>
    </lineage>
</organism>
<feature type="compositionally biased region" description="Acidic residues" evidence="4">
    <location>
        <begin position="332"/>
        <end position="341"/>
    </location>
</feature>
<evidence type="ECO:0000256" key="4">
    <source>
        <dbReference type="SAM" id="MobiDB-lite"/>
    </source>
</evidence>
<protein>
    <recommendedName>
        <fullName evidence="5">Ubiquitin-like protease family profile domain-containing protein</fullName>
    </recommendedName>
</protein>
<feature type="region of interest" description="Disordered" evidence="4">
    <location>
        <begin position="1149"/>
        <end position="1175"/>
    </location>
</feature>
<feature type="compositionally biased region" description="Polar residues" evidence="4">
    <location>
        <begin position="1159"/>
        <end position="1170"/>
    </location>
</feature>
<feature type="compositionally biased region" description="Acidic residues" evidence="4">
    <location>
        <begin position="769"/>
        <end position="778"/>
    </location>
</feature>
<name>A0ABR2YKI8_9CHLO</name>
<feature type="compositionally biased region" description="Low complexity" evidence="4">
    <location>
        <begin position="1474"/>
        <end position="1487"/>
    </location>
</feature>
<evidence type="ECO:0000256" key="3">
    <source>
        <dbReference type="ARBA" id="ARBA00022801"/>
    </source>
</evidence>
<dbReference type="PROSITE" id="PS50600">
    <property type="entry name" value="ULP_PROTEASE"/>
    <property type="match status" value="1"/>
</dbReference>
<feature type="region of interest" description="Disordered" evidence="4">
    <location>
        <begin position="258"/>
        <end position="367"/>
    </location>
</feature>
<keyword evidence="7" id="KW-1185">Reference proteome</keyword>
<evidence type="ECO:0000256" key="1">
    <source>
        <dbReference type="ARBA" id="ARBA00005234"/>
    </source>
</evidence>
<feature type="compositionally biased region" description="Basic and acidic residues" evidence="4">
    <location>
        <begin position="1429"/>
        <end position="1453"/>
    </location>
</feature>
<dbReference type="InterPro" id="IPR038765">
    <property type="entry name" value="Papain-like_cys_pep_sf"/>
</dbReference>
<dbReference type="PANTHER" id="PTHR47764">
    <property type="entry name" value="UBIQUITIN-LIKE-SPECIFIC PROTEASE 2B-RELATED"/>
    <property type="match status" value="1"/>
</dbReference>
<comment type="similarity">
    <text evidence="1">Belongs to the peptidase C48 family.</text>
</comment>
<feature type="region of interest" description="Disordered" evidence="4">
    <location>
        <begin position="986"/>
        <end position="1034"/>
    </location>
</feature>
<sequence length="1516" mass="165852">MDSMRSTENTLTAEELRRKYLDLTTPTLSEKIRSLEVSYLSVAGRTKDGGDNFLRRISQMKAEYERRTEGKPWLKQALNSGATGKCAAVEDTRVLNTTTATALLPNGVKATDDSNTRPVAGRARRLPHLYAVPSQGLKQIEAAQNGVPKRRQTGAAGKPAAASKPAAPPAVSRPGNLKGHLLLTRSMQGEPQQQAGERGVGGQKCFNCEQHRSTGITLKDMGFMCSQCHDAQGAAENGAGKSTQMTRAATNFESDFDDFDFPHDDTRRIQQPRLKDTGLNTKSFYGKVGTSAPARPRAKGADQEGAKQTIYSQTRQPLPRKRKVEQDNEPITLDDTDDEEAGPGPGSRADAAQPRRSQRSNAFKGPTQRFQGLKALFPACGGPGAVEITPADLARLDPEEFLNDTIIDFFMRYIWEQLSDDVKDRCYFFNSFFWKKLTEKSTGANNLDNGPRGSVAAANHERVKKWTKGLDIFKKDFLFVPIHDHLHWSLLIVCNPGADPDDPTRTPCMLHLDSMTGGHSTPGLKKAVCNFLTQEWDRKASEGGESVAAKWVAANPDAPLRSFELLAKKVKLPMQDNYCDCGLFLLTYVDFFTYSLPKALRLTIQLRRGLDVDELTGLSDYPLFLHQKWFFPGNASKLRRHIRNLLLELFVEQLSEGQRESCSDAIAEAYQDITAYEEATERYQGPADYLPQGLLRMEQHKKEQDRQAQEKQRKVAEAKERSEQRRGLSQPGSQPSVGAAAADNDPESRRHKAADAAERRRRGMSSSAELEDNLEIDLAESPRDSSESPAAQPFEQFRLHSKSRDGPLGKQTATLDRTQGDICKQDVEWRSKGSKGSGFTVKKRRLVEYSSDEDEGEAVRCIKEADELGDRQGGSATPVPEKALGRLETPMLEQRYSAHFRLHKRFSSEGDRVAHVEVEVLQPARNGTILQEPSKRERFASEASAYEWMDCKLRLNPINSTPPLARKPTSIVGCAPTDYGIPDWSTQPISPAVRSPSILVGTPMGRVSDRTRNAPSRSDKQQGEASSKAAREDGAYGAEFKRQEVGAAAHEAHDLTADEDKADEAGQPIAIAEMRPHAYDAAAAATQRARDATASLHRMLVMGPSGDDSEPAAATNSQGYPPWLRSEPAAASKLSWNFALAKASKLSLPDEVRPRTGHQPESSSTKQEGANKSGAWNFGAGRLRQFIKSAVPSLHGYMTQQKQRSAAHQDGFTTSEEGDAAGAAADEDEPTSNAHIDLTAESGVPEAAAAANSPALQQVPGSYQEAAAAQPSAALADWEASEQLPADTGSPSANGAVHARTAALDRDERHKLRMIEKRRRYKHNKKARKLEGSQNPLSSIQEQQNASSSDEGEEELDACSPSARCIDPVLAVDLEADTDSPVADSPVADSPVAHALPMQSLSAREEADRQLALKLQAQEQELSFASHLSDMHLDEETEARKDEDYVPGKEGGKSGKRKGKGSPRPSPKKRKPPRIAAADACMAAAVARMGTPPSGGRRQRPMSDFLLPLTPLHADP</sequence>
<feature type="region of interest" description="Disordered" evidence="4">
    <location>
        <begin position="146"/>
        <end position="177"/>
    </location>
</feature>
<feature type="region of interest" description="Disordered" evidence="4">
    <location>
        <begin position="1245"/>
        <end position="1361"/>
    </location>
</feature>
<feature type="region of interest" description="Disordered" evidence="4">
    <location>
        <begin position="1376"/>
        <end position="1408"/>
    </location>
</feature>
<proteinExistence type="inferred from homology"/>
<feature type="region of interest" description="Disordered" evidence="4">
    <location>
        <begin position="1197"/>
        <end position="1230"/>
    </location>
</feature>
<dbReference type="SUPFAM" id="SSF54001">
    <property type="entry name" value="Cysteine proteinases"/>
    <property type="match status" value="1"/>
</dbReference>
<dbReference type="Gene3D" id="1.10.418.20">
    <property type="match status" value="1"/>
</dbReference>
<feature type="region of interest" description="Disordered" evidence="4">
    <location>
        <begin position="699"/>
        <end position="817"/>
    </location>
</feature>
<feature type="domain" description="Ubiquitin-like protease family profile" evidence="5">
    <location>
        <begin position="386"/>
        <end position="592"/>
    </location>
</feature>
<dbReference type="EMBL" id="JALJOT010000010">
    <property type="protein sequence ID" value="KAK9906863.1"/>
    <property type="molecule type" value="Genomic_DNA"/>
</dbReference>
<evidence type="ECO:0000313" key="6">
    <source>
        <dbReference type="EMBL" id="KAK9906863.1"/>
    </source>
</evidence>
<evidence type="ECO:0000256" key="2">
    <source>
        <dbReference type="ARBA" id="ARBA00022670"/>
    </source>
</evidence>
<reference evidence="6 7" key="1">
    <citation type="journal article" date="2024" name="Nat. Commun.">
        <title>Phylogenomics reveals the evolutionary origins of lichenization in chlorophyte algae.</title>
        <authorList>
            <person name="Puginier C."/>
            <person name="Libourel C."/>
            <person name="Otte J."/>
            <person name="Skaloud P."/>
            <person name="Haon M."/>
            <person name="Grisel S."/>
            <person name="Petersen M."/>
            <person name="Berrin J.G."/>
            <person name="Delaux P.M."/>
            <person name="Dal Grande F."/>
            <person name="Keller J."/>
        </authorList>
    </citation>
    <scope>NUCLEOTIDE SEQUENCE [LARGE SCALE GENOMIC DNA]</scope>
    <source>
        <strain evidence="6 7">SAG 216-7</strain>
    </source>
</reference>
<evidence type="ECO:0000259" key="5">
    <source>
        <dbReference type="PROSITE" id="PS50600"/>
    </source>
</evidence>
<accession>A0ABR2YKI8</accession>
<dbReference type="Gene3D" id="3.30.310.130">
    <property type="entry name" value="Ubiquitin-related"/>
    <property type="match status" value="1"/>
</dbReference>
<feature type="compositionally biased region" description="Basic residues" evidence="4">
    <location>
        <begin position="1454"/>
        <end position="1473"/>
    </location>
</feature>
<comment type="caution">
    <text evidence="6">The sequence shown here is derived from an EMBL/GenBank/DDBJ whole genome shotgun (WGS) entry which is preliminary data.</text>
</comment>
<feature type="compositionally biased region" description="Basic and acidic residues" evidence="4">
    <location>
        <begin position="699"/>
        <end position="726"/>
    </location>
</feature>
<gene>
    <name evidence="6" type="ORF">WJX75_009356</name>
</gene>